<dbReference type="NCBIfam" id="TIGR00443">
    <property type="entry name" value="hisZ_biosyn_reg"/>
    <property type="match status" value="1"/>
</dbReference>
<evidence type="ECO:0000256" key="5">
    <source>
        <dbReference type="ARBA" id="ARBA00020397"/>
    </source>
</evidence>
<feature type="domain" description="Class II Histidinyl-tRNA synthetase (HisRS)-like catalytic core" evidence="10">
    <location>
        <begin position="10"/>
        <end position="315"/>
    </location>
</feature>
<dbReference type="InterPro" id="IPR045864">
    <property type="entry name" value="aa-tRNA-synth_II/BPL/LPL"/>
</dbReference>
<dbReference type="PANTHER" id="PTHR43707:SF1">
    <property type="entry name" value="HISTIDINE--TRNA LIGASE, MITOCHONDRIAL-RELATED"/>
    <property type="match status" value="1"/>
</dbReference>
<evidence type="ECO:0000256" key="1">
    <source>
        <dbReference type="ARBA" id="ARBA00004496"/>
    </source>
</evidence>
<keyword evidence="6 9" id="KW-0963">Cytoplasm</keyword>
<keyword evidence="11" id="KW-0808">Transferase</keyword>
<dbReference type="EMBL" id="JARRAF010000004">
    <property type="protein sequence ID" value="MDK2123323.1"/>
    <property type="molecule type" value="Genomic_DNA"/>
</dbReference>
<accession>A0ABT7DW31</accession>
<dbReference type="InterPro" id="IPR004517">
    <property type="entry name" value="HisZ"/>
</dbReference>
<evidence type="ECO:0000313" key="12">
    <source>
        <dbReference type="Proteomes" id="UP001172778"/>
    </source>
</evidence>
<sequence>MQHWILPENISDVLPPEARRIEFLRRKLLDCCSRFGYELVMPPLLEYVESLFTLEDAALDLKTFKLTDQLSGRQMGLRADITPQVARIDAHLLNRHGVTRLCYAGSIVNTRPDGILSSREPLQVGAELYGHDGLTADVEIIELMHSCLKLAGVESIHLDVGHIGLFLALADEAELSGDLRQAIFNAMQKKNLPELATLTAHLPETIRKGITSLPQLYGGVGVLHDAARLLPDFPQIRSALSDLQLLSEALQLLGIEVFFDLAELRSGYYHTGLVFAAYAPGWSNAIARGGRYDRVGEKFGRPRPATGFSVDLKELAWKLPPPPARPAILSPDCIDPALIELTRSLRASGETVVVKLGDVMDVDELKADREIRQVADKWIVVPIDV</sequence>
<comment type="miscellaneous">
    <text evidence="9">This function is generally fulfilled by the C-terminal part of HisG, which is missing in some bacteria such as this one.</text>
</comment>
<dbReference type="Gene3D" id="3.30.930.10">
    <property type="entry name" value="Bira Bifunctional Protein, Domain 2"/>
    <property type="match status" value="1"/>
</dbReference>
<dbReference type="GO" id="GO:0016757">
    <property type="term" value="F:glycosyltransferase activity"/>
    <property type="evidence" value="ECO:0007669"/>
    <property type="project" value="UniProtKB-KW"/>
</dbReference>
<dbReference type="PANTHER" id="PTHR43707">
    <property type="entry name" value="HISTIDYL-TRNA SYNTHETASE"/>
    <property type="match status" value="1"/>
</dbReference>
<evidence type="ECO:0000256" key="3">
    <source>
        <dbReference type="ARBA" id="ARBA00005539"/>
    </source>
</evidence>
<comment type="pathway">
    <text evidence="2 9">Amino-acid biosynthesis; L-histidine biosynthesis; L-histidine from 5-phospho-alpha-D-ribose 1-diphosphate: step 1/9.</text>
</comment>
<dbReference type="Proteomes" id="UP001172778">
    <property type="component" value="Unassembled WGS sequence"/>
</dbReference>
<protein>
    <recommendedName>
        <fullName evidence="5 9">ATP phosphoribosyltransferase regulatory subunit</fullName>
    </recommendedName>
</protein>
<dbReference type="PIRSF" id="PIRSF001549">
    <property type="entry name" value="His-tRNA_synth"/>
    <property type="match status" value="1"/>
</dbReference>
<evidence type="ECO:0000256" key="9">
    <source>
        <dbReference type="HAMAP-Rule" id="MF_00125"/>
    </source>
</evidence>
<keyword evidence="11" id="KW-0328">Glycosyltransferase</keyword>
<keyword evidence="7 9" id="KW-0368">Histidine biosynthesis</keyword>
<evidence type="ECO:0000256" key="2">
    <source>
        <dbReference type="ARBA" id="ARBA00004667"/>
    </source>
</evidence>
<dbReference type="NCBIfam" id="NF008935">
    <property type="entry name" value="PRK12292.1-1"/>
    <property type="match status" value="1"/>
</dbReference>
<comment type="similarity">
    <text evidence="3 9">Belongs to the class-II aminoacyl-tRNA synthetase family. HisZ subfamily.</text>
</comment>
<reference evidence="11" key="1">
    <citation type="submission" date="2023-03" db="EMBL/GenBank/DDBJ databases">
        <title>Chitinimonas shenzhenensis gen. nov., sp. nov., a novel member of family Burkholderiaceae isolated from activated sludge collected in Shen Zhen, China.</title>
        <authorList>
            <person name="Wang X."/>
        </authorList>
    </citation>
    <scope>NUCLEOTIDE SEQUENCE</scope>
    <source>
        <strain evidence="11">DQS-5</strain>
    </source>
</reference>
<organism evidence="11 12">
    <name type="scientific">Parachitinimonas caeni</name>
    <dbReference type="NCBI Taxonomy" id="3031301"/>
    <lineage>
        <taxon>Bacteria</taxon>
        <taxon>Pseudomonadati</taxon>
        <taxon>Pseudomonadota</taxon>
        <taxon>Betaproteobacteria</taxon>
        <taxon>Neisseriales</taxon>
        <taxon>Chitinibacteraceae</taxon>
        <taxon>Parachitinimonas</taxon>
    </lineage>
</organism>
<dbReference type="SUPFAM" id="SSF55681">
    <property type="entry name" value="Class II aaRS and biotin synthetases"/>
    <property type="match status" value="1"/>
</dbReference>
<dbReference type="InterPro" id="IPR041715">
    <property type="entry name" value="HisRS-like_core"/>
</dbReference>
<name>A0ABT7DW31_9NEIS</name>
<comment type="subunit">
    <text evidence="4 9">Heteromultimer composed of HisG and HisZ subunits.</text>
</comment>
<evidence type="ECO:0000256" key="8">
    <source>
        <dbReference type="ARBA" id="ARBA00025246"/>
    </source>
</evidence>
<keyword evidence="12" id="KW-1185">Reference proteome</keyword>
<gene>
    <name evidence="9" type="primary">hisZ</name>
    <name evidence="11" type="ORF">PZA18_04565</name>
</gene>
<proteinExistence type="inferred from homology"/>
<evidence type="ECO:0000259" key="10">
    <source>
        <dbReference type="Pfam" id="PF13393"/>
    </source>
</evidence>
<dbReference type="CDD" id="cd00773">
    <property type="entry name" value="HisRS-like_core"/>
    <property type="match status" value="1"/>
</dbReference>
<comment type="caution">
    <text evidence="11">The sequence shown here is derived from an EMBL/GenBank/DDBJ whole genome shotgun (WGS) entry which is preliminary data.</text>
</comment>
<evidence type="ECO:0000256" key="6">
    <source>
        <dbReference type="ARBA" id="ARBA00022490"/>
    </source>
</evidence>
<dbReference type="InterPro" id="IPR004516">
    <property type="entry name" value="HisRS/HisZ"/>
</dbReference>
<evidence type="ECO:0000256" key="4">
    <source>
        <dbReference type="ARBA" id="ARBA00011496"/>
    </source>
</evidence>
<dbReference type="NCBIfam" id="NF009086">
    <property type="entry name" value="PRK12421.1"/>
    <property type="match status" value="1"/>
</dbReference>
<evidence type="ECO:0000313" key="11">
    <source>
        <dbReference type="EMBL" id="MDK2123323.1"/>
    </source>
</evidence>
<keyword evidence="9" id="KW-0028">Amino-acid biosynthesis</keyword>
<dbReference type="HAMAP" id="MF_00125">
    <property type="entry name" value="HisZ"/>
    <property type="match status" value="1"/>
</dbReference>
<comment type="subcellular location">
    <subcellularLocation>
        <location evidence="1 9">Cytoplasm</location>
    </subcellularLocation>
</comment>
<dbReference type="Pfam" id="PF13393">
    <property type="entry name" value="tRNA-synt_His"/>
    <property type="match status" value="1"/>
</dbReference>
<comment type="function">
    <text evidence="8 9">Required for the first step of histidine biosynthesis. May allow the feedback regulation of ATP phosphoribosyltransferase activity by histidine.</text>
</comment>
<evidence type="ECO:0000256" key="7">
    <source>
        <dbReference type="ARBA" id="ARBA00023102"/>
    </source>
</evidence>